<dbReference type="EC" id="4.2.1.1" evidence="5 10"/>
<evidence type="ECO:0000259" key="11">
    <source>
        <dbReference type="PROSITE" id="PS51144"/>
    </source>
</evidence>
<dbReference type="InterPro" id="IPR018338">
    <property type="entry name" value="Carbonic_anhydrase_a-class_CS"/>
</dbReference>
<comment type="similarity">
    <text evidence="4">Belongs to the alpha-class carbonic anhydrase family.</text>
</comment>
<evidence type="ECO:0000256" key="7">
    <source>
        <dbReference type="ARBA" id="ARBA00022833"/>
    </source>
</evidence>
<organism evidence="12">
    <name type="scientific">Eucalyptus grandis</name>
    <name type="common">Flooded gum</name>
    <dbReference type="NCBI Taxonomy" id="71139"/>
    <lineage>
        <taxon>Eukaryota</taxon>
        <taxon>Viridiplantae</taxon>
        <taxon>Streptophyta</taxon>
        <taxon>Embryophyta</taxon>
        <taxon>Tracheophyta</taxon>
        <taxon>Spermatophyta</taxon>
        <taxon>Magnoliopsida</taxon>
        <taxon>eudicotyledons</taxon>
        <taxon>Gunneridae</taxon>
        <taxon>Pentapetalae</taxon>
        <taxon>rosids</taxon>
        <taxon>malvids</taxon>
        <taxon>Myrtales</taxon>
        <taxon>Myrtaceae</taxon>
        <taxon>Myrtoideae</taxon>
        <taxon>Eucalypteae</taxon>
        <taxon>Eucalyptus</taxon>
    </lineage>
</organism>
<dbReference type="CDD" id="cd03124">
    <property type="entry name" value="alpha_CA_prokaryotic_like"/>
    <property type="match status" value="1"/>
</dbReference>
<evidence type="ECO:0000256" key="6">
    <source>
        <dbReference type="ARBA" id="ARBA00022723"/>
    </source>
</evidence>
<evidence type="ECO:0000256" key="4">
    <source>
        <dbReference type="ARBA" id="ARBA00006365"/>
    </source>
</evidence>
<proteinExistence type="inferred from homology"/>
<keyword evidence="8 10" id="KW-0456">Lyase</keyword>
<evidence type="ECO:0000256" key="5">
    <source>
        <dbReference type="ARBA" id="ARBA00012925"/>
    </source>
</evidence>
<dbReference type="Pfam" id="PF00194">
    <property type="entry name" value="Carb_anhydrase"/>
    <property type="match status" value="1"/>
</dbReference>
<dbReference type="InterPro" id="IPR041891">
    <property type="entry name" value="Alpha_CA_prokaryot-like"/>
</dbReference>
<dbReference type="AlphaFoldDB" id="A0A059DFV7"/>
<dbReference type="Gramene" id="KCW89344">
    <property type="protein sequence ID" value="KCW89344"/>
    <property type="gene ID" value="EUGRSUZ_A01636"/>
</dbReference>
<name>A0A059DFV7_EUCGR</name>
<dbReference type="PANTHER" id="PTHR18952">
    <property type="entry name" value="CARBONIC ANHYDRASE"/>
    <property type="match status" value="1"/>
</dbReference>
<dbReference type="InterPro" id="IPR036398">
    <property type="entry name" value="CA_dom_sf"/>
</dbReference>
<dbReference type="GO" id="GO:0016836">
    <property type="term" value="F:hydro-lyase activity"/>
    <property type="evidence" value="ECO:0000318"/>
    <property type="project" value="GO_Central"/>
</dbReference>
<reference evidence="12" key="1">
    <citation type="submission" date="2013-07" db="EMBL/GenBank/DDBJ databases">
        <title>The genome of Eucalyptus grandis.</title>
        <authorList>
            <person name="Schmutz J."/>
            <person name="Hayes R."/>
            <person name="Myburg A."/>
            <person name="Tuskan G."/>
            <person name="Grattapaglia D."/>
            <person name="Rokhsar D.S."/>
        </authorList>
    </citation>
    <scope>NUCLEOTIDE SEQUENCE</scope>
    <source>
        <tissue evidence="12">Leaf extractions</tissue>
    </source>
</reference>
<evidence type="ECO:0000313" key="12">
    <source>
        <dbReference type="EMBL" id="KCW89344.1"/>
    </source>
</evidence>
<dbReference type="GO" id="GO:0009570">
    <property type="term" value="C:chloroplast stroma"/>
    <property type="evidence" value="ECO:0007669"/>
    <property type="project" value="UniProtKB-SubCell"/>
</dbReference>
<keyword evidence="7 10" id="KW-0862">Zinc</keyword>
<evidence type="ECO:0000256" key="2">
    <source>
        <dbReference type="ARBA" id="ARBA00002904"/>
    </source>
</evidence>
<comment type="cofactor">
    <cofactor evidence="1 10">
        <name>Zn(2+)</name>
        <dbReference type="ChEBI" id="CHEBI:29105"/>
    </cofactor>
</comment>
<comment type="subcellular location">
    <subcellularLocation>
        <location evidence="3">Plastid</location>
        <location evidence="3">Chloroplast stroma</location>
    </subcellularLocation>
</comment>
<feature type="domain" description="Alpha-carbonic anhydrase" evidence="11">
    <location>
        <begin position="36"/>
        <end position="279"/>
    </location>
</feature>
<dbReference type="InterPro" id="IPR001148">
    <property type="entry name" value="CA_dom"/>
</dbReference>
<evidence type="ECO:0000256" key="8">
    <source>
        <dbReference type="ARBA" id="ARBA00023239"/>
    </source>
</evidence>
<accession>A0A059DFV7</accession>
<dbReference type="InParanoid" id="A0A059DFV7"/>
<sequence>MKSQSKTLVFSALLLSLLATYLHAASTPSGEVEDETGFSYIVGSERGPENWGYLEEEWRECSEGRRQSPIDLARENVKVIPHLGDLRRNYKPSYAYVRNRGHDLQLRWDDRRAGSIEVDGREYFLQQCHWHHPSEHFIDGKSYQLELHMVHSTLHGGVADNTVVVGLLYKIGEPNAFIKKVLKRITCETHGEEMEAGEEIEVGWIDPREIIRGEHSYYRYNGSLTTPPCTEGVKWIVNKQPSSVTKEQIWSLRRLVDDGAWNNSRPIQPLNGRHIQLYKPDSERSIESMTSLRIDAAAS</sequence>
<dbReference type="PANTHER" id="PTHR18952:SF201">
    <property type="entry name" value="CARBONIC ANHYDRASE"/>
    <property type="match status" value="1"/>
</dbReference>
<evidence type="ECO:0000256" key="3">
    <source>
        <dbReference type="ARBA" id="ARBA00004470"/>
    </source>
</evidence>
<keyword evidence="10" id="KW-0732">Signal</keyword>
<evidence type="ECO:0000256" key="9">
    <source>
        <dbReference type="ARBA" id="ARBA00048348"/>
    </source>
</evidence>
<dbReference type="PROSITE" id="PS51144">
    <property type="entry name" value="ALPHA_CA_2"/>
    <property type="match status" value="1"/>
</dbReference>
<dbReference type="PROSITE" id="PS00162">
    <property type="entry name" value="ALPHA_CA_1"/>
    <property type="match status" value="1"/>
</dbReference>
<protein>
    <recommendedName>
        <fullName evidence="5 10">Carbonic anhydrase</fullName>
        <ecNumber evidence="5 10">4.2.1.1</ecNumber>
    </recommendedName>
</protein>
<dbReference type="OMA" id="CYDKPSC"/>
<comment type="function">
    <text evidence="2 10">Reversible hydration of carbon dioxide.</text>
</comment>
<dbReference type="GO" id="GO:0008270">
    <property type="term" value="F:zinc ion binding"/>
    <property type="evidence" value="ECO:0007669"/>
    <property type="project" value="UniProtKB-UniRule"/>
</dbReference>
<dbReference type="STRING" id="71139.A0A059DFV7"/>
<comment type="similarity">
    <text evidence="10">Belongs to the alpha-carbonic anhydrase family.</text>
</comment>
<gene>
    <name evidence="12" type="ORF">EUGRSUZ_A01636</name>
</gene>
<keyword evidence="6 10" id="KW-0479">Metal-binding</keyword>
<evidence type="ECO:0000256" key="10">
    <source>
        <dbReference type="RuleBase" id="RU367011"/>
    </source>
</evidence>
<dbReference type="Gene3D" id="3.10.200.10">
    <property type="entry name" value="Alpha carbonic anhydrase"/>
    <property type="match status" value="1"/>
</dbReference>
<feature type="chain" id="PRO_5025098515" description="Carbonic anhydrase" evidence="10">
    <location>
        <begin position="25"/>
        <end position="299"/>
    </location>
</feature>
<feature type="signal peptide" evidence="10">
    <location>
        <begin position="1"/>
        <end position="24"/>
    </location>
</feature>
<comment type="catalytic activity">
    <reaction evidence="9 10">
        <text>hydrogencarbonate + H(+) = CO2 + H2O</text>
        <dbReference type="Rhea" id="RHEA:10748"/>
        <dbReference type="ChEBI" id="CHEBI:15377"/>
        <dbReference type="ChEBI" id="CHEBI:15378"/>
        <dbReference type="ChEBI" id="CHEBI:16526"/>
        <dbReference type="ChEBI" id="CHEBI:17544"/>
        <dbReference type="EC" id="4.2.1.1"/>
    </reaction>
</comment>
<dbReference type="GO" id="GO:0004089">
    <property type="term" value="F:carbonate dehydratase activity"/>
    <property type="evidence" value="ECO:0007669"/>
    <property type="project" value="UniProtKB-UniRule"/>
</dbReference>
<dbReference type="SMART" id="SM01057">
    <property type="entry name" value="Carb_anhydrase"/>
    <property type="match status" value="1"/>
</dbReference>
<dbReference type="EMBL" id="KK198753">
    <property type="protein sequence ID" value="KCW89344.1"/>
    <property type="molecule type" value="Genomic_DNA"/>
</dbReference>
<dbReference type="InterPro" id="IPR023561">
    <property type="entry name" value="Carbonic_anhydrase_a-class"/>
</dbReference>
<evidence type="ECO:0000256" key="1">
    <source>
        <dbReference type="ARBA" id="ARBA00001947"/>
    </source>
</evidence>
<dbReference type="SUPFAM" id="SSF51069">
    <property type="entry name" value="Carbonic anhydrase"/>
    <property type="match status" value="1"/>
</dbReference>
<dbReference type="eggNOG" id="KOG0382">
    <property type="taxonomic scope" value="Eukaryota"/>
</dbReference>